<evidence type="ECO:0000313" key="1">
    <source>
        <dbReference type="EMBL" id="MCF6375981.1"/>
    </source>
</evidence>
<feature type="non-terminal residue" evidence="1">
    <location>
        <position position="1"/>
    </location>
</feature>
<organism evidence="1 2">
    <name type="scientific">Nocardioides potassii</name>
    <dbReference type="NCBI Taxonomy" id="2911371"/>
    <lineage>
        <taxon>Bacteria</taxon>
        <taxon>Bacillati</taxon>
        <taxon>Actinomycetota</taxon>
        <taxon>Actinomycetes</taxon>
        <taxon>Propionibacteriales</taxon>
        <taxon>Nocardioidaceae</taxon>
        <taxon>Nocardioides</taxon>
    </lineage>
</organism>
<proteinExistence type="predicted"/>
<reference evidence="1 2" key="1">
    <citation type="submission" date="2022-01" db="EMBL/GenBank/DDBJ databases">
        <title>Nocardioides sp. nov., an actinomycete isolated from mining soil.</title>
        <authorList>
            <person name="Liu L."/>
        </authorList>
    </citation>
    <scope>NUCLEOTIDE SEQUENCE [LARGE SCALE GENOMIC DNA]</scope>
    <source>
        <strain evidence="1 2">KLBMP 9356</strain>
    </source>
</reference>
<evidence type="ECO:0000313" key="2">
    <source>
        <dbReference type="Proteomes" id="UP001201161"/>
    </source>
</evidence>
<dbReference type="RefSeq" id="WP_236397130.1">
    <property type="nucleotide sequence ID" value="NZ_JAKJHZ010000001.1"/>
</dbReference>
<gene>
    <name evidence="1" type="ORF">L2K70_00005</name>
</gene>
<protein>
    <submittedName>
        <fullName evidence="1">Uncharacterized protein</fullName>
    </submittedName>
</protein>
<name>A0ABS9H7A2_9ACTN</name>
<dbReference type="EMBL" id="JAKJHZ010000001">
    <property type="protein sequence ID" value="MCF6375981.1"/>
    <property type="molecule type" value="Genomic_DNA"/>
</dbReference>
<dbReference type="Proteomes" id="UP001201161">
    <property type="component" value="Unassembled WGS sequence"/>
</dbReference>
<accession>A0ABS9H7A2</accession>
<sequence length="73" mass="8019">GRIGAAQLDRLVAETIKRFDLAQPDPAADPVDGYLSVDPRHVTLHDDDVHFAGTMRWEAELGIADSLDLDHVL</sequence>
<keyword evidence="2" id="KW-1185">Reference proteome</keyword>
<comment type="caution">
    <text evidence="1">The sequence shown here is derived from an EMBL/GenBank/DDBJ whole genome shotgun (WGS) entry which is preliminary data.</text>
</comment>